<dbReference type="EMBL" id="VNHY01000001">
    <property type="protein sequence ID" value="TYP95550.1"/>
    <property type="molecule type" value="Genomic_DNA"/>
</dbReference>
<dbReference type="GO" id="GO:0000287">
    <property type="term" value="F:magnesium ion binding"/>
    <property type="evidence" value="ECO:0007669"/>
    <property type="project" value="TreeGrafter"/>
</dbReference>
<evidence type="ECO:0000256" key="8">
    <source>
        <dbReference type="RuleBase" id="RU362010"/>
    </source>
</evidence>
<evidence type="ECO:0000256" key="5">
    <source>
        <dbReference type="ARBA" id="ARBA00022692"/>
    </source>
</evidence>
<gene>
    <name evidence="8" type="primary">corA</name>
    <name evidence="9" type="ORF">LX73_0858</name>
</gene>
<keyword evidence="7 8" id="KW-0472">Membrane</keyword>
<dbReference type="InterPro" id="IPR045863">
    <property type="entry name" value="CorA_TM1_TM2"/>
</dbReference>
<dbReference type="FunFam" id="1.20.58.340:FF:000012">
    <property type="entry name" value="Magnesium transport protein CorA"/>
    <property type="match status" value="1"/>
</dbReference>
<dbReference type="NCBIfam" id="TIGR00383">
    <property type="entry name" value="corA"/>
    <property type="match status" value="1"/>
</dbReference>
<dbReference type="GO" id="GO:0005886">
    <property type="term" value="C:plasma membrane"/>
    <property type="evidence" value="ECO:0007669"/>
    <property type="project" value="UniProtKB-SubCell"/>
</dbReference>
<dbReference type="RefSeq" id="WP_148898214.1">
    <property type="nucleotide sequence ID" value="NZ_VNHY01000001.1"/>
</dbReference>
<dbReference type="GO" id="GO:0015095">
    <property type="term" value="F:magnesium ion transmembrane transporter activity"/>
    <property type="evidence" value="ECO:0007669"/>
    <property type="project" value="UniProtKB-UniRule"/>
</dbReference>
<keyword evidence="6 8" id="KW-1133">Transmembrane helix</keyword>
<organism evidence="9 10">
    <name type="scientific">Fodinibius salinus</name>
    <dbReference type="NCBI Taxonomy" id="860790"/>
    <lineage>
        <taxon>Bacteria</taxon>
        <taxon>Pseudomonadati</taxon>
        <taxon>Balneolota</taxon>
        <taxon>Balneolia</taxon>
        <taxon>Balneolales</taxon>
        <taxon>Balneolaceae</taxon>
        <taxon>Fodinibius</taxon>
    </lineage>
</organism>
<feature type="transmembrane region" description="Helical" evidence="8">
    <location>
        <begin position="344"/>
        <end position="364"/>
    </location>
</feature>
<dbReference type="GO" id="GO:0015087">
    <property type="term" value="F:cobalt ion transmembrane transporter activity"/>
    <property type="evidence" value="ECO:0007669"/>
    <property type="project" value="UniProtKB-UniRule"/>
</dbReference>
<dbReference type="PANTHER" id="PTHR46494:SF1">
    <property type="entry name" value="CORA FAMILY METAL ION TRANSPORTER (EUROFUNG)"/>
    <property type="match status" value="1"/>
</dbReference>
<evidence type="ECO:0000256" key="2">
    <source>
        <dbReference type="ARBA" id="ARBA00009765"/>
    </source>
</evidence>
<evidence type="ECO:0000256" key="4">
    <source>
        <dbReference type="ARBA" id="ARBA00022475"/>
    </source>
</evidence>
<evidence type="ECO:0000256" key="1">
    <source>
        <dbReference type="ARBA" id="ARBA00004651"/>
    </source>
</evidence>
<name>A0A5D3YNP0_9BACT</name>
<dbReference type="CDD" id="cd12828">
    <property type="entry name" value="TmCorA-like_1"/>
    <property type="match status" value="1"/>
</dbReference>
<dbReference type="SUPFAM" id="SSF144083">
    <property type="entry name" value="Magnesium transport protein CorA, transmembrane region"/>
    <property type="match status" value="1"/>
</dbReference>
<keyword evidence="8" id="KW-0406">Ion transport</keyword>
<dbReference type="InterPro" id="IPR002523">
    <property type="entry name" value="MgTranspt_CorA/ZnTranspt_ZntB"/>
</dbReference>
<dbReference type="GO" id="GO:0050897">
    <property type="term" value="F:cobalt ion binding"/>
    <property type="evidence" value="ECO:0007669"/>
    <property type="project" value="TreeGrafter"/>
</dbReference>
<feature type="transmembrane region" description="Helical" evidence="8">
    <location>
        <begin position="303"/>
        <end position="324"/>
    </location>
</feature>
<accession>A0A5D3YNP0</accession>
<reference evidence="9 10" key="1">
    <citation type="submission" date="2019-07" db="EMBL/GenBank/DDBJ databases">
        <title>Genomic Encyclopedia of Archaeal and Bacterial Type Strains, Phase II (KMG-II): from individual species to whole genera.</title>
        <authorList>
            <person name="Goeker M."/>
        </authorList>
    </citation>
    <scope>NUCLEOTIDE SEQUENCE [LARGE SCALE GENOMIC DNA]</scope>
    <source>
        <strain evidence="9 10">DSM 21935</strain>
    </source>
</reference>
<keyword evidence="3 8" id="KW-0813">Transport</keyword>
<dbReference type="PANTHER" id="PTHR46494">
    <property type="entry name" value="CORA FAMILY METAL ION TRANSPORTER (EUROFUNG)"/>
    <property type="match status" value="1"/>
</dbReference>
<comment type="caution">
    <text evidence="9">The sequence shown here is derived from an EMBL/GenBank/DDBJ whole genome shotgun (WGS) entry which is preliminary data.</text>
</comment>
<keyword evidence="4 8" id="KW-1003">Cell membrane</keyword>
<evidence type="ECO:0000313" key="10">
    <source>
        <dbReference type="Proteomes" id="UP000324595"/>
    </source>
</evidence>
<keyword evidence="5 8" id="KW-0812">Transmembrane</keyword>
<evidence type="ECO:0000256" key="6">
    <source>
        <dbReference type="ARBA" id="ARBA00022989"/>
    </source>
</evidence>
<sequence length="370" mass="43598">MSTKKTFSHFLPDIRLPSRKQKDAGAAPGTIEHIGERHLDEVQIIVRDYDENQLNVESVPDIHNVQPFLEAASNTWIQVSGLHDTDKLTSIWEFFDLHPLIREDIVNTAQRPKVEFYDNCVFFVMRMLNYSDQELTAEQISIVLGNDFVLCFQETGEDYFNPIVKRLSTKDARIRKQGTDYLTYALIDTVVDYYFNIINHLADEIEQVEDELLEESDTEQLNQIHKLRREIIFFRKSIWPLRDAVNATIRDETTFIEDNTKIYLRDVYDHMIQLIDNIEHYRDMMLGMHDMYMSQVSNRMNEVMKVLTIIATIFIPLTFIAGIYGMNFNPENSPYNMPELSWYWGYPASLGFMTIIALIMIYYFKRKGWF</sequence>
<evidence type="ECO:0000313" key="9">
    <source>
        <dbReference type="EMBL" id="TYP95550.1"/>
    </source>
</evidence>
<dbReference type="Proteomes" id="UP000324595">
    <property type="component" value="Unassembled WGS sequence"/>
</dbReference>
<comment type="similarity">
    <text evidence="2 8">Belongs to the CorA metal ion transporter (MIT) (TC 1.A.35) family.</text>
</comment>
<comment type="function">
    <text evidence="8">Mediates influx of magnesium ions.</text>
</comment>
<dbReference type="OrthoDB" id="9803416at2"/>
<protein>
    <recommendedName>
        <fullName evidence="8">Magnesium transport protein CorA</fullName>
    </recommendedName>
</protein>
<dbReference type="Gene3D" id="3.30.460.20">
    <property type="entry name" value="CorA soluble domain-like"/>
    <property type="match status" value="1"/>
</dbReference>
<dbReference type="InterPro" id="IPR045861">
    <property type="entry name" value="CorA_cytoplasmic_dom"/>
</dbReference>
<keyword evidence="10" id="KW-1185">Reference proteome</keyword>
<proteinExistence type="inferred from homology"/>
<comment type="subcellular location">
    <subcellularLocation>
        <location evidence="1">Cell membrane</location>
        <topology evidence="1">Multi-pass membrane protein</topology>
    </subcellularLocation>
    <subcellularLocation>
        <location evidence="8">Membrane</location>
        <topology evidence="8">Multi-pass membrane protein</topology>
    </subcellularLocation>
</comment>
<keyword evidence="8" id="KW-0460">Magnesium</keyword>
<dbReference type="Pfam" id="PF01544">
    <property type="entry name" value="CorA"/>
    <property type="match status" value="1"/>
</dbReference>
<dbReference type="AlphaFoldDB" id="A0A5D3YNP0"/>
<dbReference type="Gene3D" id="1.20.58.340">
    <property type="entry name" value="Magnesium transport protein CorA, transmembrane region"/>
    <property type="match status" value="2"/>
</dbReference>
<evidence type="ECO:0000256" key="7">
    <source>
        <dbReference type="ARBA" id="ARBA00023136"/>
    </source>
</evidence>
<dbReference type="SUPFAM" id="SSF143865">
    <property type="entry name" value="CorA soluble domain-like"/>
    <property type="match status" value="1"/>
</dbReference>
<dbReference type="InterPro" id="IPR004488">
    <property type="entry name" value="Mg/Co-transport_prot_CorA"/>
</dbReference>
<evidence type="ECO:0000256" key="3">
    <source>
        <dbReference type="ARBA" id="ARBA00022448"/>
    </source>
</evidence>